<protein>
    <submittedName>
        <fullName evidence="2">DUF1768-domain-containing protein</fullName>
    </submittedName>
</protein>
<dbReference type="InterPro" id="IPR012816">
    <property type="entry name" value="NADAR"/>
</dbReference>
<dbReference type="CDD" id="cd15457">
    <property type="entry name" value="NADAR"/>
    <property type="match status" value="1"/>
</dbReference>
<gene>
    <name evidence="2" type="ORF">K458DRAFT_296031</name>
</gene>
<dbReference type="SUPFAM" id="SSF143990">
    <property type="entry name" value="YbiA-like"/>
    <property type="match status" value="1"/>
</dbReference>
<dbReference type="InterPro" id="IPR037238">
    <property type="entry name" value="YbiA-like_sf"/>
</dbReference>
<dbReference type="Proteomes" id="UP000799291">
    <property type="component" value="Unassembled WGS sequence"/>
</dbReference>
<name>A0A6G1JB41_9PLEO</name>
<accession>A0A6G1JB41</accession>
<organism evidence="2 3">
    <name type="scientific">Lentithecium fluviatile CBS 122367</name>
    <dbReference type="NCBI Taxonomy" id="1168545"/>
    <lineage>
        <taxon>Eukaryota</taxon>
        <taxon>Fungi</taxon>
        <taxon>Dikarya</taxon>
        <taxon>Ascomycota</taxon>
        <taxon>Pezizomycotina</taxon>
        <taxon>Dothideomycetes</taxon>
        <taxon>Pleosporomycetidae</taxon>
        <taxon>Pleosporales</taxon>
        <taxon>Massarineae</taxon>
        <taxon>Lentitheciaceae</taxon>
        <taxon>Lentithecium</taxon>
    </lineage>
</organism>
<dbReference type="NCBIfam" id="TIGR02464">
    <property type="entry name" value="ribofla_fusion"/>
    <property type="match status" value="1"/>
</dbReference>
<proteinExistence type="predicted"/>
<evidence type="ECO:0000259" key="1">
    <source>
        <dbReference type="Pfam" id="PF08719"/>
    </source>
</evidence>
<reference evidence="2" key="1">
    <citation type="journal article" date="2020" name="Stud. Mycol.">
        <title>101 Dothideomycetes genomes: a test case for predicting lifestyles and emergence of pathogens.</title>
        <authorList>
            <person name="Haridas S."/>
            <person name="Albert R."/>
            <person name="Binder M."/>
            <person name="Bloem J."/>
            <person name="Labutti K."/>
            <person name="Salamov A."/>
            <person name="Andreopoulos B."/>
            <person name="Baker S."/>
            <person name="Barry K."/>
            <person name="Bills G."/>
            <person name="Bluhm B."/>
            <person name="Cannon C."/>
            <person name="Castanera R."/>
            <person name="Culley D."/>
            <person name="Daum C."/>
            <person name="Ezra D."/>
            <person name="Gonzalez J."/>
            <person name="Henrissat B."/>
            <person name="Kuo A."/>
            <person name="Liang C."/>
            <person name="Lipzen A."/>
            <person name="Lutzoni F."/>
            <person name="Magnuson J."/>
            <person name="Mondo S."/>
            <person name="Nolan M."/>
            <person name="Ohm R."/>
            <person name="Pangilinan J."/>
            <person name="Park H.-J."/>
            <person name="Ramirez L."/>
            <person name="Alfaro M."/>
            <person name="Sun H."/>
            <person name="Tritt A."/>
            <person name="Yoshinaga Y."/>
            <person name="Zwiers L.-H."/>
            <person name="Turgeon B."/>
            <person name="Goodwin S."/>
            <person name="Spatafora J."/>
            <person name="Crous P."/>
            <person name="Grigoriev I."/>
        </authorList>
    </citation>
    <scope>NUCLEOTIDE SEQUENCE</scope>
    <source>
        <strain evidence="2">CBS 122367</strain>
    </source>
</reference>
<keyword evidence="3" id="KW-1185">Reference proteome</keyword>
<evidence type="ECO:0000313" key="3">
    <source>
        <dbReference type="Proteomes" id="UP000799291"/>
    </source>
</evidence>
<sequence>MPVTVVPNPTASKPQDGPVYFWKPTQGNGYLGQWYWSPFTFDGDEYKTAEMWMMVQKARLFGDEAVAKKMLATSDPKTHKALGRHVSNFSQKTWDEHKLRIVTEGNIHKFILSEDADNLRAMLLGTGERELVEASSLDRIWGVGFAEKNAGANRHRWGQNLLGKALMDVRGKLRAEDGKGKK</sequence>
<dbReference type="Gene3D" id="1.10.357.40">
    <property type="entry name" value="YbiA-like"/>
    <property type="match status" value="1"/>
</dbReference>
<dbReference type="EMBL" id="MU005575">
    <property type="protein sequence ID" value="KAF2687359.1"/>
    <property type="molecule type" value="Genomic_DNA"/>
</dbReference>
<evidence type="ECO:0000313" key="2">
    <source>
        <dbReference type="EMBL" id="KAF2687359.1"/>
    </source>
</evidence>
<dbReference type="OrthoDB" id="206452at2759"/>
<dbReference type="Pfam" id="PF08719">
    <property type="entry name" value="NADAR"/>
    <property type="match status" value="1"/>
</dbReference>
<feature type="domain" description="NADAR" evidence="1">
    <location>
        <begin position="20"/>
        <end position="174"/>
    </location>
</feature>
<dbReference type="AlphaFoldDB" id="A0A6G1JB41"/>